<dbReference type="PROSITE" id="PS51257">
    <property type="entry name" value="PROKAR_LIPOPROTEIN"/>
    <property type="match status" value="1"/>
</dbReference>
<gene>
    <name evidence="1" type="ORF">SDC9_136458</name>
</gene>
<sequence length="180" mass="20462">MNRFIKNVFYILTIAMLFVFIACDKNESTQPNEPATTTVSVDVTYNVADMYDLAKILDLKVVYTDKDGKEKQEIISATPWKKTWQDIQSIKLDRPTTLLNAKLKLVYTRKPDFQNTQASYKIGKGFWIAYNLNIAGAPKQGGTPENPSTLTVGKDKIEDYITKFLETKYEDSVTISVMPK</sequence>
<evidence type="ECO:0000313" key="1">
    <source>
        <dbReference type="EMBL" id="MPM89349.1"/>
    </source>
</evidence>
<protein>
    <submittedName>
        <fullName evidence="1">Uncharacterized protein</fullName>
    </submittedName>
</protein>
<organism evidence="1">
    <name type="scientific">bioreactor metagenome</name>
    <dbReference type="NCBI Taxonomy" id="1076179"/>
    <lineage>
        <taxon>unclassified sequences</taxon>
        <taxon>metagenomes</taxon>
        <taxon>ecological metagenomes</taxon>
    </lineage>
</organism>
<dbReference type="AlphaFoldDB" id="A0A645DJ65"/>
<reference evidence="1" key="1">
    <citation type="submission" date="2019-08" db="EMBL/GenBank/DDBJ databases">
        <authorList>
            <person name="Kucharzyk K."/>
            <person name="Murdoch R.W."/>
            <person name="Higgins S."/>
            <person name="Loffler F."/>
        </authorList>
    </citation>
    <scope>NUCLEOTIDE SEQUENCE</scope>
</reference>
<comment type="caution">
    <text evidence="1">The sequence shown here is derived from an EMBL/GenBank/DDBJ whole genome shotgun (WGS) entry which is preliminary data.</text>
</comment>
<dbReference type="EMBL" id="VSSQ01036787">
    <property type="protein sequence ID" value="MPM89349.1"/>
    <property type="molecule type" value="Genomic_DNA"/>
</dbReference>
<name>A0A645DJ65_9ZZZZ</name>
<proteinExistence type="predicted"/>
<accession>A0A645DJ65</accession>